<evidence type="ECO:0000313" key="3">
    <source>
        <dbReference type="Proteomes" id="UP000292052"/>
    </source>
</evidence>
<organism evidence="2 3">
    <name type="scientific">Asbolus verrucosus</name>
    <name type="common">Desert ironclad beetle</name>
    <dbReference type="NCBI Taxonomy" id="1661398"/>
    <lineage>
        <taxon>Eukaryota</taxon>
        <taxon>Metazoa</taxon>
        <taxon>Ecdysozoa</taxon>
        <taxon>Arthropoda</taxon>
        <taxon>Hexapoda</taxon>
        <taxon>Insecta</taxon>
        <taxon>Pterygota</taxon>
        <taxon>Neoptera</taxon>
        <taxon>Endopterygota</taxon>
        <taxon>Coleoptera</taxon>
        <taxon>Polyphaga</taxon>
        <taxon>Cucujiformia</taxon>
        <taxon>Tenebrionidae</taxon>
        <taxon>Pimeliinae</taxon>
        <taxon>Asbolus</taxon>
    </lineage>
</organism>
<feature type="transmembrane region" description="Helical" evidence="1">
    <location>
        <begin position="69"/>
        <end position="86"/>
    </location>
</feature>
<reference evidence="2 3" key="1">
    <citation type="submission" date="2017-03" db="EMBL/GenBank/DDBJ databases">
        <title>Genome of the blue death feigning beetle - Asbolus verrucosus.</title>
        <authorList>
            <person name="Rider S.D."/>
        </authorList>
    </citation>
    <scope>NUCLEOTIDE SEQUENCE [LARGE SCALE GENOMIC DNA]</scope>
    <source>
        <strain evidence="2">Butters</strain>
        <tissue evidence="2">Head and leg muscle</tissue>
    </source>
</reference>
<dbReference type="Proteomes" id="UP000292052">
    <property type="component" value="Unassembled WGS sequence"/>
</dbReference>
<keyword evidence="1" id="KW-0472">Membrane</keyword>
<feature type="transmembrane region" description="Helical" evidence="1">
    <location>
        <begin position="123"/>
        <end position="151"/>
    </location>
</feature>
<keyword evidence="3" id="KW-1185">Reference proteome</keyword>
<keyword evidence="1" id="KW-0812">Transmembrane</keyword>
<accession>A0A482VW03</accession>
<feature type="transmembrane region" description="Helical" evidence="1">
    <location>
        <begin position="32"/>
        <end position="49"/>
    </location>
</feature>
<feature type="transmembrane region" description="Helical" evidence="1">
    <location>
        <begin position="6"/>
        <end position="25"/>
    </location>
</feature>
<dbReference type="EMBL" id="QDEB01060519">
    <property type="protein sequence ID" value="RZC36588.1"/>
    <property type="molecule type" value="Genomic_DNA"/>
</dbReference>
<proteinExistence type="predicted"/>
<protein>
    <submittedName>
        <fullName evidence="2">Uncharacterized protein</fullName>
    </submittedName>
</protein>
<evidence type="ECO:0000256" key="1">
    <source>
        <dbReference type="SAM" id="Phobius"/>
    </source>
</evidence>
<dbReference type="OrthoDB" id="26525at2759"/>
<evidence type="ECO:0000313" key="2">
    <source>
        <dbReference type="EMBL" id="RZC36588.1"/>
    </source>
</evidence>
<name>A0A482VW03_ASBVE</name>
<keyword evidence="1" id="KW-1133">Transmembrane helix</keyword>
<feature type="transmembrane region" description="Helical" evidence="1">
    <location>
        <begin position="93"/>
        <end position="111"/>
    </location>
</feature>
<dbReference type="AlphaFoldDB" id="A0A482VW03"/>
<sequence>MPHRYSTALSHLVLAGTGICCLVHIRGQPLNCPHVTFGIITVNSVIGIWRWGNPDYGDKTDGIYKFTSYLQYLFALPCITTTVWLISGYERTFSCAWALLPLGALIFYFIENSTDTRDTLMEILIPLGLIALGVVSFLAENYYGIATAISYAIDHYCVLKQERNYDIPAQDLYNYGVCFFLYFALRAIGD</sequence>
<gene>
    <name evidence="2" type="ORF">BDFB_012149</name>
</gene>
<comment type="caution">
    <text evidence="2">The sequence shown here is derived from an EMBL/GenBank/DDBJ whole genome shotgun (WGS) entry which is preliminary data.</text>
</comment>
<feature type="transmembrane region" description="Helical" evidence="1">
    <location>
        <begin position="172"/>
        <end position="189"/>
    </location>
</feature>